<evidence type="ECO:0000313" key="2">
    <source>
        <dbReference type="EMBL" id="KAG8079016.1"/>
    </source>
</evidence>
<dbReference type="Pfam" id="PF00635">
    <property type="entry name" value="Motile_Sperm"/>
    <property type="match status" value="1"/>
</dbReference>
<reference evidence="2" key="2">
    <citation type="submission" date="2021-02" db="EMBL/GenBank/DDBJ databases">
        <authorList>
            <person name="Kimball J.A."/>
            <person name="Haas M.W."/>
            <person name="Macchietto M."/>
            <person name="Kono T."/>
            <person name="Duquette J."/>
            <person name="Shao M."/>
        </authorList>
    </citation>
    <scope>NUCLEOTIDE SEQUENCE</scope>
    <source>
        <tissue evidence="2">Fresh leaf tissue</tissue>
    </source>
</reference>
<name>A0A8J5SN37_ZIZPA</name>
<dbReference type="Proteomes" id="UP000729402">
    <property type="component" value="Unassembled WGS sequence"/>
</dbReference>
<gene>
    <name evidence="2" type="ORF">GUJ93_ZPchr0007g5348</name>
</gene>
<dbReference type="GO" id="GO:0005886">
    <property type="term" value="C:plasma membrane"/>
    <property type="evidence" value="ECO:0007669"/>
    <property type="project" value="TreeGrafter"/>
</dbReference>
<dbReference type="InterPro" id="IPR016763">
    <property type="entry name" value="VAP"/>
</dbReference>
<dbReference type="EMBL" id="JAAALK010000282">
    <property type="protein sequence ID" value="KAG8079016.1"/>
    <property type="molecule type" value="Genomic_DNA"/>
</dbReference>
<dbReference type="PROSITE" id="PS50202">
    <property type="entry name" value="MSP"/>
    <property type="match status" value="1"/>
</dbReference>
<keyword evidence="3" id="KW-1185">Reference proteome</keyword>
<reference evidence="2" key="1">
    <citation type="journal article" date="2021" name="bioRxiv">
        <title>Whole Genome Assembly and Annotation of Northern Wild Rice, Zizania palustris L., Supports a Whole Genome Duplication in the Zizania Genus.</title>
        <authorList>
            <person name="Haas M."/>
            <person name="Kono T."/>
            <person name="Macchietto M."/>
            <person name="Millas R."/>
            <person name="McGilp L."/>
            <person name="Shao M."/>
            <person name="Duquette J."/>
            <person name="Hirsch C.N."/>
            <person name="Kimball J."/>
        </authorList>
    </citation>
    <scope>NUCLEOTIDE SEQUENCE</scope>
    <source>
        <tissue evidence="2">Fresh leaf tissue</tissue>
    </source>
</reference>
<evidence type="ECO:0000313" key="3">
    <source>
        <dbReference type="Proteomes" id="UP000729402"/>
    </source>
</evidence>
<organism evidence="2 3">
    <name type="scientific">Zizania palustris</name>
    <name type="common">Northern wild rice</name>
    <dbReference type="NCBI Taxonomy" id="103762"/>
    <lineage>
        <taxon>Eukaryota</taxon>
        <taxon>Viridiplantae</taxon>
        <taxon>Streptophyta</taxon>
        <taxon>Embryophyta</taxon>
        <taxon>Tracheophyta</taxon>
        <taxon>Spermatophyta</taxon>
        <taxon>Magnoliopsida</taxon>
        <taxon>Liliopsida</taxon>
        <taxon>Poales</taxon>
        <taxon>Poaceae</taxon>
        <taxon>BOP clade</taxon>
        <taxon>Oryzoideae</taxon>
        <taxon>Oryzeae</taxon>
        <taxon>Zizaniinae</taxon>
        <taxon>Zizania</taxon>
    </lineage>
</organism>
<dbReference type="OrthoDB" id="264603at2759"/>
<dbReference type="GO" id="GO:0061817">
    <property type="term" value="P:endoplasmic reticulum-plasma membrane tethering"/>
    <property type="evidence" value="ECO:0007669"/>
    <property type="project" value="TreeGrafter"/>
</dbReference>
<dbReference type="InterPro" id="IPR000535">
    <property type="entry name" value="MSP_dom"/>
</dbReference>
<proteinExistence type="predicted"/>
<dbReference type="PANTHER" id="PTHR10809">
    <property type="entry name" value="VESICLE-ASSOCIATED MEMBRANE PROTEIN-ASSOCIATED PROTEIN"/>
    <property type="match status" value="1"/>
</dbReference>
<dbReference type="PANTHER" id="PTHR10809:SF148">
    <property type="entry name" value="OS01G0936800 PROTEIN"/>
    <property type="match status" value="1"/>
</dbReference>
<accession>A0A8J5SN37</accession>
<evidence type="ECO:0000259" key="1">
    <source>
        <dbReference type="PROSITE" id="PS50202"/>
    </source>
</evidence>
<comment type="caution">
    <text evidence="2">The sequence shown here is derived from an EMBL/GenBank/DDBJ whole genome shotgun (WGS) entry which is preliminary data.</text>
</comment>
<sequence length="75" mass="8635">MGHSLVEIHPRELQFTFEVKKQSSCSVHLVNKSNEYVAFKVTLTMNLSVSYYYFESGYALKHQMGISDSADYFVC</sequence>
<dbReference type="GO" id="GO:0005789">
    <property type="term" value="C:endoplasmic reticulum membrane"/>
    <property type="evidence" value="ECO:0007669"/>
    <property type="project" value="InterPro"/>
</dbReference>
<feature type="domain" description="MSP" evidence="1">
    <location>
        <begin position="5"/>
        <end position="75"/>
    </location>
</feature>
<dbReference type="AlphaFoldDB" id="A0A8J5SN37"/>
<protein>
    <recommendedName>
        <fullName evidence="1">MSP domain-containing protein</fullName>
    </recommendedName>
</protein>
<dbReference type="GO" id="GO:0090158">
    <property type="term" value="P:endoplasmic reticulum membrane organization"/>
    <property type="evidence" value="ECO:0007669"/>
    <property type="project" value="TreeGrafter"/>
</dbReference>